<proteinExistence type="predicted"/>
<dbReference type="InterPro" id="IPR011251">
    <property type="entry name" value="Luciferase-like_dom"/>
</dbReference>
<dbReference type="GO" id="GO:0016705">
    <property type="term" value="F:oxidoreductase activity, acting on paired donors, with incorporation or reduction of molecular oxygen"/>
    <property type="evidence" value="ECO:0007669"/>
    <property type="project" value="InterPro"/>
</dbReference>
<dbReference type="Proteomes" id="UP000521227">
    <property type="component" value="Unassembled WGS sequence"/>
</dbReference>
<accession>A0A840N9B7</accession>
<dbReference type="SUPFAM" id="SSF51679">
    <property type="entry name" value="Bacterial luciferase-like"/>
    <property type="match status" value="1"/>
</dbReference>
<dbReference type="PANTHER" id="PTHR43244:SF1">
    <property type="entry name" value="5,10-METHYLENETETRAHYDROMETHANOPTERIN REDUCTASE"/>
    <property type="match status" value="1"/>
</dbReference>
<dbReference type="InterPro" id="IPR050564">
    <property type="entry name" value="F420-G6PD/mer"/>
</dbReference>
<dbReference type="AlphaFoldDB" id="A0A840N9B7"/>
<comment type="caution">
    <text evidence="3">The sequence shown here is derived from an EMBL/GenBank/DDBJ whole genome shotgun (WGS) entry which is preliminary data.</text>
</comment>
<evidence type="ECO:0000259" key="2">
    <source>
        <dbReference type="Pfam" id="PF00296"/>
    </source>
</evidence>
<keyword evidence="1 3" id="KW-0560">Oxidoreductase</keyword>
<dbReference type="PANTHER" id="PTHR43244">
    <property type="match status" value="1"/>
</dbReference>
<gene>
    <name evidence="3" type="ORF">HNQ36_005208</name>
</gene>
<name>A0A840N9B7_9BRAD</name>
<dbReference type="Gene3D" id="3.20.20.30">
    <property type="entry name" value="Luciferase-like domain"/>
    <property type="match status" value="1"/>
</dbReference>
<dbReference type="Pfam" id="PF00296">
    <property type="entry name" value="Bac_luciferase"/>
    <property type="match status" value="1"/>
</dbReference>
<dbReference type="EC" id="1.5.98.2" evidence="3"/>
<evidence type="ECO:0000313" key="3">
    <source>
        <dbReference type="EMBL" id="MBB5055197.1"/>
    </source>
</evidence>
<dbReference type="InterPro" id="IPR036661">
    <property type="entry name" value="Luciferase-like_sf"/>
</dbReference>
<organism evidence="3 4">
    <name type="scientific">Afipia massiliensis</name>
    <dbReference type="NCBI Taxonomy" id="211460"/>
    <lineage>
        <taxon>Bacteria</taxon>
        <taxon>Pseudomonadati</taxon>
        <taxon>Pseudomonadota</taxon>
        <taxon>Alphaproteobacteria</taxon>
        <taxon>Hyphomicrobiales</taxon>
        <taxon>Nitrobacteraceae</taxon>
        <taxon>Afipia</taxon>
    </lineage>
</organism>
<protein>
    <submittedName>
        <fullName evidence="3">5,10-methylenetetrahydromethanopterin reductase</fullName>
        <ecNumber evidence="3">1.5.98.2</ecNumber>
    </submittedName>
</protein>
<dbReference type="EMBL" id="JACHIJ010000012">
    <property type="protein sequence ID" value="MBB5055197.1"/>
    <property type="molecule type" value="Genomic_DNA"/>
</dbReference>
<evidence type="ECO:0000313" key="4">
    <source>
        <dbReference type="Proteomes" id="UP000521227"/>
    </source>
</evidence>
<dbReference type="GO" id="GO:0018537">
    <property type="term" value="F:coenzyme F420-dependent N5,N10-methenyltetrahydromethanopterin reductase activity"/>
    <property type="evidence" value="ECO:0007669"/>
    <property type="project" value="UniProtKB-EC"/>
</dbReference>
<sequence length="317" mass="33381">MSDISISSDGRDAPSAFHEKVAAAESGGALTFWIANHLFLRDPVTLAALMLSNTTRMGAALMAVSPLTQHPVQIAMAAATLAESFPGRVTLCIGAGAPADLKALGLDGTKPLKAMREALQVIRALLAGDTVRFQGETVSVDSRRLITDITPIPLVLAASGPQMLELAGAEADGVLISAGSSVQFVERTLDSVHRGAKGRKVRTHALVYSAVDNTEKAANDRLRRTLAILLRGPHHKANLDAAGSVLDQAALNEAVLAEDWERAQSMITDDIVGRHAASGSPDQVRRRFAAYHAAGLDEIIIAGARDGDQITKILHSA</sequence>
<reference evidence="3 4" key="1">
    <citation type="submission" date="2020-08" db="EMBL/GenBank/DDBJ databases">
        <title>Genomic Encyclopedia of Type Strains, Phase IV (KMG-IV): sequencing the most valuable type-strain genomes for metagenomic binning, comparative biology and taxonomic classification.</title>
        <authorList>
            <person name="Goeker M."/>
        </authorList>
    </citation>
    <scope>NUCLEOTIDE SEQUENCE [LARGE SCALE GENOMIC DNA]</scope>
    <source>
        <strain evidence="3 4">DSM 17498</strain>
    </source>
</reference>
<evidence type="ECO:0000256" key="1">
    <source>
        <dbReference type="ARBA" id="ARBA00023002"/>
    </source>
</evidence>
<dbReference type="RefSeq" id="WP_184090602.1">
    <property type="nucleotide sequence ID" value="NZ_JACHIJ010000012.1"/>
</dbReference>
<feature type="domain" description="Luciferase-like" evidence="2">
    <location>
        <begin position="12"/>
        <end position="297"/>
    </location>
</feature>